<name>A0ABP6D3C8_9ACTN</name>
<keyword evidence="2 5" id="KW-0378">Hydrolase</keyword>
<dbReference type="EMBL" id="BAAARJ010000023">
    <property type="protein sequence ID" value="GAA2634510.1"/>
    <property type="molecule type" value="Genomic_DNA"/>
</dbReference>
<feature type="compositionally biased region" description="Acidic residues" evidence="6">
    <location>
        <begin position="100"/>
        <end position="110"/>
    </location>
</feature>
<dbReference type="Proteomes" id="UP001501447">
    <property type="component" value="Unassembled WGS sequence"/>
</dbReference>
<evidence type="ECO:0000256" key="5">
    <source>
        <dbReference type="PROSITE-ProRule" id="PRU00560"/>
    </source>
</evidence>
<reference evidence="9" key="1">
    <citation type="journal article" date="2019" name="Int. J. Syst. Evol. Microbiol.">
        <title>The Global Catalogue of Microorganisms (GCM) 10K type strain sequencing project: providing services to taxonomists for standard genome sequencing and annotation.</title>
        <authorList>
            <consortium name="The Broad Institute Genomics Platform"/>
            <consortium name="The Broad Institute Genome Sequencing Center for Infectious Disease"/>
            <person name="Wu L."/>
            <person name="Ma J."/>
        </authorList>
    </citation>
    <scope>NUCLEOTIDE SEQUENCE [LARGE SCALE GENOMIC DNA]</scope>
    <source>
        <strain evidence="9">JCM 16373</strain>
    </source>
</reference>
<dbReference type="SUPFAM" id="SSF52540">
    <property type="entry name" value="P-loop containing nucleoside triphosphate hydrolases"/>
    <property type="match status" value="1"/>
</dbReference>
<evidence type="ECO:0000259" key="7">
    <source>
        <dbReference type="PROSITE" id="PS51198"/>
    </source>
</evidence>
<dbReference type="Gene3D" id="3.40.50.300">
    <property type="entry name" value="P-loop containing nucleotide triphosphate hydrolases"/>
    <property type="match status" value="3"/>
</dbReference>
<comment type="caution">
    <text evidence="8">The sequence shown here is derived from an EMBL/GenBank/DDBJ whole genome shotgun (WGS) entry which is preliminary data.</text>
</comment>
<organism evidence="8 9">
    <name type="scientific">Streptomyces axinellae</name>
    <dbReference type="NCBI Taxonomy" id="552788"/>
    <lineage>
        <taxon>Bacteria</taxon>
        <taxon>Bacillati</taxon>
        <taxon>Actinomycetota</taxon>
        <taxon>Actinomycetes</taxon>
        <taxon>Kitasatosporales</taxon>
        <taxon>Streptomycetaceae</taxon>
        <taxon>Streptomyces</taxon>
    </lineage>
</organism>
<evidence type="ECO:0000256" key="3">
    <source>
        <dbReference type="ARBA" id="ARBA00022806"/>
    </source>
</evidence>
<dbReference type="PROSITE" id="PS51198">
    <property type="entry name" value="UVRD_HELICASE_ATP_BIND"/>
    <property type="match status" value="1"/>
</dbReference>
<sequence length="792" mass="84074">MTGEHAARDGDTSPRGELAAERAYATLCRAALDRTSELAQDRVEEGAGVLTGRHSGESAGEGVAADGASAEALGRQLRSRAEEWREEPPGPPFFGRLDFVEDAPDGDEDHTGESGETGESEPAGKATRGGQDRQGAGEHRGQRYYIGRRRVSEHPASPPLVLDWRAPVSRAFYQATALHPRGVKVRRRFGWAPGGTGEAADLTGMEDEPLANASLGDEPESGTETGKSTGADAAAGDGSSGALVRASRILAGEIERPRVGPMRDIVATIQPEQDDLVRAEPGKSLCVQGAPGTGKTAVGLHRAAYLLYTHPRRFERGGMLVVGPNSAFLGYISAVLPSLGEVGVRQCRVEDLLPGHPVRAEDSPEAVRVKHGAAMAAVLRRALYSRVRLPREPLAVPDGSYRWRLGEGELRAVVEETLAQAPPYEVGRERVRARTVALLRSRAEHRAGPPDGAWLRKMGRSKALSGFVDAVWPRVRPEEVVAQLLGDAEVLESASVGLLSIPEREALLWSRRRPRSARTAHWSRADLLLLDETAGLLAHPAESFGHVVVDEAQDLSPMQCRALARRSRFGSLTVLGDLAQGTTPWAARDWPTQLAHLGVPEARVVPLTTGFRVPAVLVEVANRLLASLEVRVPPARSLRRDGELTTSRVAGDAALVRAVTERVESALGREGSVAVIADRERVEPLLSALRGAGLAVGGPGGRGKDGPGAAAGGGVLERVVVLPADLAKGLEYDHVVLAEPAQIAESGPRGLELLYVVLTRAVSRLDVLHARELPEAMAGRGGPGRGHNSGAG</sequence>
<dbReference type="PANTHER" id="PTHR11070:SF45">
    <property type="entry name" value="DNA 3'-5' HELICASE"/>
    <property type="match status" value="1"/>
</dbReference>
<evidence type="ECO:0000256" key="1">
    <source>
        <dbReference type="ARBA" id="ARBA00022741"/>
    </source>
</evidence>
<feature type="compositionally biased region" description="Low complexity" evidence="6">
    <location>
        <begin position="230"/>
        <end position="239"/>
    </location>
</feature>
<gene>
    <name evidence="8" type="ORF">GCM10009863_58540</name>
</gene>
<evidence type="ECO:0000256" key="2">
    <source>
        <dbReference type="ARBA" id="ARBA00022801"/>
    </source>
</evidence>
<dbReference type="RefSeq" id="WP_344570056.1">
    <property type="nucleotide sequence ID" value="NZ_BAAARJ010000023.1"/>
</dbReference>
<protein>
    <submittedName>
        <fullName evidence="8">ATPase AAA</fullName>
    </submittedName>
</protein>
<feature type="domain" description="UvrD-like helicase ATP-binding" evidence="7">
    <location>
        <begin position="268"/>
        <end position="614"/>
    </location>
</feature>
<keyword evidence="3 5" id="KW-0347">Helicase</keyword>
<feature type="binding site" evidence="5">
    <location>
        <begin position="289"/>
        <end position="296"/>
    </location>
    <ligand>
        <name>ATP</name>
        <dbReference type="ChEBI" id="CHEBI:30616"/>
    </ligand>
</feature>
<dbReference type="InterPro" id="IPR000212">
    <property type="entry name" value="DNA_helicase_UvrD/REP"/>
</dbReference>
<keyword evidence="1 5" id="KW-0547">Nucleotide-binding</keyword>
<dbReference type="InterPro" id="IPR014016">
    <property type="entry name" value="UvrD-like_ATP-bd"/>
</dbReference>
<feature type="region of interest" description="Disordered" evidence="6">
    <location>
        <begin position="196"/>
        <end position="239"/>
    </location>
</feature>
<evidence type="ECO:0000313" key="9">
    <source>
        <dbReference type="Proteomes" id="UP001501447"/>
    </source>
</evidence>
<dbReference type="InterPro" id="IPR027417">
    <property type="entry name" value="P-loop_NTPase"/>
</dbReference>
<feature type="compositionally biased region" description="Basic and acidic residues" evidence="6">
    <location>
        <begin position="79"/>
        <end position="88"/>
    </location>
</feature>
<evidence type="ECO:0000256" key="4">
    <source>
        <dbReference type="ARBA" id="ARBA00022840"/>
    </source>
</evidence>
<feature type="region of interest" description="Disordered" evidence="6">
    <location>
        <begin position="43"/>
        <end position="151"/>
    </location>
</feature>
<keyword evidence="4 5" id="KW-0067">ATP-binding</keyword>
<accession>A0ABP6D3C8</accession>
<evidence type="ECO:0000313" key="8">
    <source>
        <dbReference type="EMBL" id="GAA2634510.1"/>
    </source>
</evidence>
<proteinExistence type="predicted"/>
<dbReference type="PANTHER" id="PTHR11070">
    <property type="entry name" value="UVRD / RECB / PCRA DNA HELICASE FAMILY MEMBER"/>
    <property type="match status" value="1"/>
</dbReference>
<evidence type="ECO:0000256" key="6">
    <source>
        <dbReference type="SAM" id="MobiDB-lite"/>
    </source>
</evidence>
<keyword evidence="9" id="KW-1185">Reference proteome</keyword>